<gene>
    <name evidence="1" type="ORF">DBV15_08995</name>
</gene>
<dbReference type="EMBL" id="QBLH01000211">
    <property type="protein sequence ID" value="TGZ57103.1"/>
    <property type="molecule type" value="Genomic_DNA"/>
</dbReference>
<sequence length="254" mass="28784">MHLSFAGIPGCAPRSARGEQPLISERSCQRLPVKWNENCRSSRSLRNWTNLVDYWCINYDLATIELSICIIFDRNDDDDDDDDESKMHPLRKGLRGVNAGGMKEGVVDIRKFRGDVAGDREGRMQIAALPHVTAGENDRERPLYSARLGVGTRSVHKYRVQRRHQQFIAIISGVLTALCNGGSRGVVAMGEREREREREKERERTGFWNTTARLHERLICMTNYAVYPLLKLPVAAAPLPLYGNSPRAENGSRY</sequence>
<dbReference type="AlphaFoldDB" id="A0A4S2L320"/>
<name>A0A4S2L320_9HYME</name>
<comment type="caution">
    <text evidence="1">The sequence shown here is derived from an EMBL/GenBank/DDBJ whole genome shotgun (WGS) entry which is preliminary data.</text>
</comment>
<protein>
    <submittedName>
        <fullName evidence="1">Uncharacterized protein</fullName>
    </submittedName>
</protein>
<dbReference type="Proteomes" id="UP000310200">
    <property type="component" value="Unassembled WGS sequence"/>
</dbReference>
<reference evidence="1 2" key="1">
    <citation type="journal article" date="2019" name="Philos. Trans. R. Soc. Lond., B, Biol. Sci.">
        <title>Ant behaviour and brain gene expression of defending hosts depend on the ecological success of the intruding social parasite.</title>
        <authorList>
            <person name="Kaur R."/>
            <person name="Stoldt M."/>
            <person name="Jongepier E."/>
            <person name="Feldmeyer B."/>
            <person name="Menzel F."/>
            <person name="Bornberg-Bauer E."/>
            <person name="Foitzik S."/>
        </authorList>
    </citation>
    <scope>NUCLEOTIDE SEQUENCE [LARGE SCALE GENOMIC DNA]</scope>
    <source>
        <tissue evidence="1">Whole body</tissue>
    </source>
</reference>
<evidence type="ECO:0000313" key="1">
    <source>
        <dbReference type="EMBL" id="TGZ57103.1"/>
    </source>
</evidence>
<keyword evidence="2" id="KW-1185">Reference proteome</keyword>
<proteinExistence type="predicted"/>
<evidence type="ECO:0000313" key="2">
    <source>
        <dbReference type="Proteomes" id="UP000310200"/>
    </source>
</evidence>
<accession>A0A4S2L320</accession>
<organism evidence="1 2">
    <name type="scientific">Temnothorax longispinosus</name>
    <dbReference type="NCBI Taxonomy" id="300112"/>
    <lineage>
        <taxon>Eukaryota</taxon>
        <taxon>Metazoa</taxon>
        <taxon>Ecdysozoa</taxon>
        <taxon>Arthropoda</taxon>
        <taxon>Hexapoda</taxon>
        <taxon>Insecta</taxon>
        <taxon>Pterygota</taxon>
        <taxon>Neoptera</taxon>
        <taxon>Endopterygota</taxon>
        <taxon>Hymenoptera</taxon>
        <taxon>Apocrita</taxon>
        <taxon>Aculeata</taxon>
        <taxon>Formicoidea</taxon>
        <taxon>Formicidae</taxon>
        <taxon>Myrmicinae</taxon>
        <taxon>Temnothorax</taxon>
    </lineage>
</organism>